<dbReference type="Gene3D" id="1.10.238.160">
    <property type="match status" value="1"/>
</dbReference>
<dbReference type="EMBL" id="MRUL01000010">
    <property type="protein sequence ID" value="OON39140.1"/>
    <property type="molecule type" value="Genomic_DNA"/>
</dbReference>
<dbReference type="STRING" id="1926881.BTJ39_14455"/>
<evidence type="ECO:0000313" key="1">
    <source>
        <dbReference type="EMBL" id="OON39140.1"/>
    </source>
</evidence>
<dbReference type="InterPro" id="IPR010260">
    <property type="entry name" value="AlpA"/>
</dbReference>
<sequence>MEYTNNQDIYQTLISAKEVLRRVQRSKAWLYKQLSKNAFPRPVKIGTRAISFIESEVDHWIKEQISASRGGRYEQR</sequence>
<protein>
    <submittedName>
        <fullName evidence="1">Dipicolinate synthase</fullName>
    </submittedName>
</protein>
<gene>
    <name evidence="1" type="ORF">BTJ39_14455</name>
</gene>
<reference evidence="1 2" key="1">
    <citation type="submission" date="2016-12" db="EMBL/GenBank/DDBJ databases">
        <title>Izhakiella australiana sp. nov. of genus Izhakiella isolated from Australian desert.</title>
        <authorList>
            <person name="Ji M."/>
        </authorList>
    </citation>
    <scope>NUCLEOTIDE SEQUENCE [LARGE SCALE GENOMIC DNA]</scope>
    <source>
        <strain evidence="1 2">D4N98</strain>
    </source>
</reference>
<dbReference type="Pfam" id="PF05930">
    <property type="entry name" value="Phage_AlpA"/>
    <property type="match status" value="1"/>
</dbReference>
<accession>A0A1S8YJF1</accession>
<evidence type="ECO:0000313" key="2">
    <source>
        <dbReference type="Proteomes" id="UP000190667"/>
    </source>
</evidence>
<dbReference type="RefSeq" id="WP_078003407.1">
    <property type="nucleotide sequence ID" value="NZ_MRUL01000010.1"/>
</dbReference>
<dbReference type="OrthoDB" id="5986966at2"/>
<dbReference type="AlphaFoldDB" id="A0A1S8YJF1"/>
<proteinExistence type="predicted"/>
<organism evidence="1 2">
    <name type="scientific">Izhakiella australiensis</name>
    <dbReference type="NCBI Taxonomy" id="1926881"/>
    <lineage>
        <taxon>Bacteria</taxon>
        <taxon>Pseudomonadati</taxon>
        <taxon>Pseudomonadota</taxon>
        <taxon>Gammaproteobacteria</taxon>
        <taxon>Enterobacterales</taxon>
        <taxon>Erwiniaceae</taxon>
        <taxon>Izhakiella</taxon>
    </lineage>
</organism>
<name>A0A1S8YJF1_9GAMM</name>
<dbReference type="Proteomes" id="UP000190667">
    <property type="component" value="Unassembled WGS sequence"/>
</dbReference>
<comment type="caution">
    <text evidence="1">The sequence shown here is derived from an EMBL/GenBank/DDBJ whole genome shotgun (WGS) entry which is preliminary data.</text>
</comment>
<keyword evidence="2" id="KW-1185">Reference proteome</keyword>